<organism evidence="2 3">
    <name type="scientific">Blepharisma stoltei</name>
    <dbReference type="NCBI Taxonomy" id="1481888"/>
    <lineage>
        <taxon>Eukaryota</taxon>
        <taxon>Sar</taxon>
        <taxon>Alveolata</taxon>
        <taxon>Ciliophora</taxon>
        <taxon>Postciliodesmatophora</taxon>
        <taxon>Heterotrichea</taxon>
        <taxon>Heterotrichida</taxon>
        <taxon>Blepharismidae</taxon>
        <taxon>Blepharisma</taxon>
    </lineage>
</organism>
<dbReference type="EMBL" id="CAJZBQ010000035">
    <property type="protein sequence ID" value="CAG9324098.1"/>
    <property type="molecule type" value="Genomic_DNA"/>
</dbReference>
<dbReference type="AlphaFoldDB" id="A0AAU9JCV3"/>
<comment type="caution">
    <text evidence="2">The sequence shown here is derived from an EMBL/GenBank/DDBJ whole genome shotgun (WGS) entry which is preliminary data.</text>
</comment>
<evidence type="ECO:0000256" key="1">
    <source>
        <dbReference type="SAM" id="Phobius"/>
    </source>
</evidence>
<reference evidence="2" key="1">
    <citation type="submission" date="2021-09" db="EMBL/GenBank/DDBJ databases">
        <authorList>
            <consortium name="AG Swart"/>
            <person name="Singh M."/>
            <person name="Singh A."/>
            <person name="Seah K."/>
            <person name="Emmerich C."/>
        </authorList>
    </citation>
    <scope>NUCLEOTIDE SEQUENCE</scope>
    <source>
        <strain evidence="2">ATCC30299</strain>
    </source>
</reference>
<feature type="transmembrane region" description="Helical" evidence="1">
    <location>
        <begin position="113"/>
        <end position="139"/>
    </location>
</feature>
<keyword evidence="3" id="KW-1185">Reference proteome</keyword>
<accession>A0AAU9JCV3</accession>
<protein>
    <submittedName>
        <fullName evidence="2">Uncharacterized protein</fullName>
    </submittedName>
</protein>
<evidence type="ECO:0000313" key="2">
    <source>
        <dbReference type="EMBL" id="CAG9324098.1"/>
    </source>
</evidence>
<evidence type="ECO:0000313" key="3">
    <source>
        <dbReference type="Proteomes" id="UP001162131"/>
    </source>
</evidence>
<name>A0AAU9JCV3_9CILI</name>
<gene>
    <name evidence="2" type="ORF">BSTOLATCC_MIC35119</name>
</gene>
<keyword evidence="1" id="KW-0812">Transmembrane</keyword>
<sequence length="143" mass="17017">MWVVEDSSMKLEQERHENPKESLIVWKVKGMSEYFSMLSIMEVSIKEWSSFSEIYNKLIMHFGSGLYDIVATSEFAPKFILFWDINSFAAFNDDNIFSVFILEFKWTHLNKSFIILSISHLFFLFILFVIILQQIYVLIYDIL</sequence>
<keyword evidence="1" id="KW-1133">Transmembrane helix</keyword>
<keyword evidence="1" id="KW-0472">Membrane</keyword>
<proteinExistence type="predicted"/>
<dbReference type="Proteomes" id="UP001162131">
    <property type="component" value="Unassembled WGS sequence"/>
</dbReference>